<evidence type="ECO:0000256" key="1">
    <source>
        <dbReference type="SAM" id="MobiDB-lite"/>
    </source>
</evidence>
<dbReference type="EMBL" id="CP041730">
    <property type="protein sequence ID" value="QDQ24851.1"/>
    <property type="molecule type" value="Genomic_DNA"/>
</dbReference>
<evidence type="ECO:0000313" key="2">
    <source>
        <dbReference type="EMBL" id="QDQ24851.1"/>
    </source>
</evidence>
<dbReference type="Proteomes" id="UP000317550">
    <property type="component" value="Chromosome"/>
</dbReference>
<feature type="region of interest" description="Disordered" evidence="1">
    <location>
        <begin position="31"/>
        <end position="50"/>
    </location>
</feature>
<name>A0A516S9L1_9NEIS</name>
<evidence type="ECO:0000313" key="3">
    <source>
        <dbReference type="Proteomes" id="UP000317550"/>
    </source>
</evidence>
<reference evidence="3" key="1">
    <citation type="submission" date="2019-07" db="EMBL/GenBank/DDBJ databases">
        <title>Chitinimonas sp. nov., isolated from Ny-Alesund, arctica soil.</title>
        <authorList>
            <person name="Xu Q."/>
            <person name="Peng F."/>
        </authorList>
    </citation>
    <scope>NUCLEOTIDE SEQUENCE [LARGE SCALE GENOMIC DNA]</scope>
    <source>
        <strain evidence="3">R3-44</strain>
    </source>
</reference>
<dbReference type="KEGG" id="cari:FNU76_00005"/>
<keyword evidence="3" id="KW-1185">Reference proteome</keyword>
<feature type="compositionally biased region" description="Polar residues" evidence="1">
    <location>
        <begin position="37"/>
        <end position="50"/>
    </location>
</feature>
<sequence>MTTVSVWQATYCFDNIICEWERFHSLSQKSMPAPRQSGISLEESGTPNKQKTGCSTVVEIMGDVEQAVAGNVVYENHTQNFIQPAASRAQVLLDEHQFEKLTSMETSAQARVALLMLLEQHNISSKQLARSGTTS</sequence>
<organism evidence="2 3">
    <name type="scientific">Chitinimonas arctica</name>
    <dbReference type="NCBI Taxonomy" id="2594795"/>
    <lineage>
        <taxon>Bacteria</taxon>
        <taxon>Pseudomonadati</taxon>
        <taxon>Pseudomonadota</taxon>
        <taxon>Betaproteobacteria</taxon>
        <taxon>Neisseriales</taxon>
        <taxon>Chitinibacteraceae</taxon>
        <taxon>Chitinimonas</taxon>
    </lineage>
</organism>
<proteinExistence type="predicted"/>
<dbReference type="AlphaFoldDB" id="A0A516S9L1"/>
<dbReference type="RefSeq" id="WP_143855776.1">
    <property type="nucleotide sequence ID" value="NZ_CP041730.1"/>
</dbReference>
<protein>
    <submittedName>
        <fullName evidence="2">Uncharacterized protein</fullName>
    </submittedName>
</protein>
<gene>
    <name evidence="2" type="ORF">FNU76_00005</name>
</gene>
<accession>A0A516S9L1</accession>